<dbReference type="EMBL" id="FQUM01000007">
    <property type="protein sequence ID" value="SHF65712.1"/>
    <property type="molecule type" value="Genomic_DNA"/>
</dbReference>
<organism evidence="4 5">
    <name type="scientific">Mariniphaga anaerophila</name>
    <dbReference type="NCBI Taxonomy" id="1484053"/>
    <lineage>
        <taxon>Bacteria</taxon>
        <taxon>Pseudomonadati</taxon>
        <taxon>Bacteroidota</taxon>
        <taxon>Bacteroidia</taxon>
        <taxon>Marinilabiliales</taxon>
        <taxon>Prolixibacteraceae</taxon>
        <taxon>Mariniphaga</taxon>
    </lineage>
</organism>
<dbReference type="EC" id="3.1.4.58" evidence="2"/>
<dbReference type="RefSeq" id="WP_073002700.1">
    <property type="nucleotide sequence ID" value="NZ_FQUM01000007.1"/>
</dbReference>
<dbReference type="SUPFAM" id="SSF55144">
    <property type="entry name" value="LigT-like"/>
    <property type="match status" value="1"/>
</dbReference>
<keyword evidence="1 2" id="KW-0378">Hydrolase</keyword>
<comment type="function">
    <text evidence="2">Hydrolyzes RNA 2',3'-cyclic phosphodiester to an RNA 2'-phosphomonoester.</text>
</comment>
<dbReference type="HAMAP" id="MF_01940">
    <property type="entry name" value="RNA_CPDase"/>
    <property type="match status" value="1"/>
</dbReference>
<dbReference type="Proteomes" id="UP000184164">
    <property type="component" value="Unassembled WGS sequence"/>
</dbReference>
<comment type="similarity">
    <text evidence="2">Belongs to the 2H phosphoesterase superfamily. ThpR family.</text>
</comment>
<reference evidence="4 5" key="1">
    <citation type="submission" date="2016-11" db="EMBL/GenBank/DDBJ databases">
        <authorList>
            <person name="Jaros S."/>
            <person name="Januszkiewicz K."/>
            <person name="Wedrychowicz H."/>
        </authorList>
    </citation>
    <scope>NUCLEOTIDE SEQUENCE [LARGE SCALE GENOMIC DNA]</scope>
    <source>
        <strain evidence="4 5">DSM 26910</strain>
    </source>
</reference>
<evidence type="ECO:0000256" key="1">
    <source>
        <dbReference type="ARBA" id="ARBA00022801"/>
    </source>
</evidence>
<dbReference type="OrthoDB" id="9789350at2"/>
<dbReference type="InterPro" id="IPR004175">
    <property type="entry name" value="RNA_CPDase"/>
</dbReference>
<feature type="short sequence motif" description="HXTX 1" evidence="2">
    <location>
        <begin position="44"/>
        <end position="47"/>
    </location>
</feature>
<feature type="domain" description="Phosphoesterase HXTX" evidence="3">
    <location>
        <begin position="103"/>
        <end position="179"/>
    </location>
</feature>
<gene>
    <name evidence="4" type="ORF">SAMN05444274_10777</name>
</gene>
<dbReference type="STRING" id="1484053.SAMN05444274_10777"/>
<dbReference type="GO" id="GO:0004113">
    <property type="term" value="F:2',3'-cyclic-nucleotide 3'-phosphodiesterase activity"/>
    <property type="evidence" value="ECO:0007669"/>
    <property type="project" value="InterPro"/>
</dbReference>
<dbReference type="PANTHER" id="PTHR35561:SF1">
    <property type="entry name" value="RNA 2',3'-CYCLIC PHOSPHODIESTERASE"/>
    <property type="match status" value="1"/>
</dbReference>
<evidence type="ECO:0000313" key="5">
    <source>
        <dbReference type="Proteomes" id="UP000184164"/>
    </source>
</evidence>
<keyword evidence="5" id="KW-1185">Reference proteome</keyword>
<dbReference type="AlphaFoldDB" id="A0A1M5DG78"/>
<feature type="domain" description="Phosphoesterase HXTX" evidence="3">
    <location>
        <begin position="12"/>
        <end position="94"/>
    </location>
</feature>
<dbReference type="GO" id="GO:0016874">
    <property type="term" value="F:ligase activity"/>
    <property type="evidence" value="ECO:0007669"/>
    <property type="project" value="UniProtKB-KW"/>
</dbReference>
<proteinExistence type="inferred from homology"/>
<comment type="catalytic activity">
    <reaction evidence="2">
        <text>a 3'-end 2',3'-cyclophospho-ribonucleotide-RNA + H2O = a 3'-end 2'-phospho-ribonucleotide-RNA + H(+)</text>
        <dbReference type="Rhea" id="RHEA:11828"/>
        <dbReference type="Rhea" id="RHEA-COMP:10464"/>
        <dbReference type="Rhea" id="RHEA-COMP:17353"/>
        <dbReference type="ChEBI" id="CHEBI:15377"/>
        <dbReference type="ChEBI" id="CHEBI:15378"/>
        <dbReference type="ChEBI" id="CHEBI:83064"/>
        <dbReference type="ChEBI" id="CHEBI:173113"/>
        <dbReference type="EC" id="3.1.4.58"/>
    </reaction>
</comment>
<dbReference type="Pfam" id="PF02834">
    <property type="entry name" value="LigT_PEase"/>
    <property type="match status" value="2"/>
</dbReference>
<protein>
    <recommendedName>
        <fullName evidence="2">RNA 2',3'-cyclic phosphodiesterase</fullName>
        <shortName evidence="2">RNA 2',3'-CPDase</shortName>
        <ecNumber evidence="2">3.1.4.58</ecNumber>
    </recommendedName>
</protein>
<evidence type="ECO:0000313" key="4">
    <source>
        <dbReference type="EMBL" id="SHF65712.1"/>
    </source>
</evidence>
<dbReference type="InterPro" id="IPR014051">
    <property type="entry name" value="Phosphoesterase_HXTX"/>
</dbReference>
<dbReference type="PANTHER" id="PTHR35561">
    <property type="entry name" value="RNA 2',3'-CYCLIC PHOSPHODIESTERASE"/>
    <property type="match status" value="1"/>
</dbReference>
<dbReference type="NCBIfam" id="TIGR02258">
    <property type="entry name" value="2_5_ligase"/>
    <property type="match status" value="1"/>
</dbReference>
<accession>A0A1M5DG78</accession>
<feature type="active site" description="Proton donor" evidence="2">
    <location>
        <position position="44"/>
    </location>
</feature>
<evidence type="ECO:0000256" key="2">
    <source>
        <dbReference type="HAMAP-Rule" id="MF_01940"/>
    </source>
</evidence>
<keyword evidence="4" id="KW-0436">Ligase</keyword>
<evidence type="ECO:0000259" key="3">
    <source>
        <dbReference type="Pfam" id="PF02834"/>
    </source>
</evidence>
<feature type="active site" description="Proton acceptor" evidence="2">
    <location>
        <position position="130"/>
    </location>
</feature>
<dbReference type="Gene3D" id="3.90.1140.10">
    <property type="entry name" value="Cyclic phosphodiesterase"/>
    <property type="match status" value="1"/>
</dbReference>
<dbReference type="GO" id="GO:0008664">
    <property type="term" value="F:RNA 2',3'-cyclic 3'-phosphodiesterase activity"/>
    <property type="evidence" value="ECO:0007669"/>
    <property type="project" value="UniProtKB-EC"/>
</dbReference>
<sequence>MPNLLRTFIAVKPDAAPLLRQTISNLKNALCNEQLKWIEPHNLHLTLKFLGDTRPAQIDVINKELEQIARAFSPFCFQLKGVGVFKSNGKPRVLFAKIEDGEMLHQLADEMNIRLEKLGFEVDSRPFKPHLTLARIKFIKERNHFYRAVEAYQNTPLQNSKINEITFYQSILNPSGPKYISLKKFLLTKTASTSKAAL</sequence>
<feature type="short sequence motif" description="HXTX 2" evidence="2">
    <location>
        <begin position="130"/>
        <end position="133"/>
    </location>
</feature>
<name>A0A1M5DG78_9BACT</name>
<dbReference type="InterPro" id="IPR009097">
    <property type="entry name" value="Cyclic_Pdiesterase"/>
</dbReference>